<sequence length="208" mass="23716">MTVFEAVEHRQTTMDVIPSTVVLEVLNKYNYEDWSEVVKSYLVARNLWDVVKPDVNDDQNSLPGESDGHDVECYKLFFNAIELALHYAVSSKDNEEFVKDMLTHMSKEDLERKESSCGWTALAQAIASGTPKMVQWMIDENDSLPHIEDNVHTIPIVMVLNFQRMDLVYILYHATELEVLSDLKGGKHGAALISRCIKMKKAGKTFVY</sequence>
<comment type="caution">
    <text evidence="2">The sequence shown here is derived from an EMBL/GenBank/DDBJ whole genome shotgun (WGS) entry which is preliminary data.</text>
</comment>
<organism evidence="2 3">
    <name type="scientific">Ficus carica</name>
    <name type="common">Common fig</name>
    <dbReference type="NCBI Taxonomy" id="3494"/>
    <lineage>
        <taxon>Eukaryota</taxon>
        <taxon>Viridiplantae</taxon>
        <taxon>Streptophyta</taxon>
        <taxon>Embryophyta</taxon>
        <taxon>Tracheophyta</taxon>
        <taxon>Spermatophyta</taxon>
        <taxon>Magnoliopsida</taxon>
        <taxon>eudicotyledons</taxon>
        <taxon>Gunneridae</taxon>
        <taxon>Pentapetalae</taxon>
        <taxon>rosids</taxon>
        <taxon>fabids</taxon>
        <taxon>Rosales</taxon>
        <taxon>Moraceae</taxon>
        <taxon>Ficeae</taxon>
        <taxon>Ficus</taxon>
    </lineage>
</organism>
<dbReference type="Gene3D" id="1.25.40.20">
    <property type="entry name" value="Ankyrin repeat-containing domain"/>
    <property type="match status" value="1"/>
</dbReference>
<dbReference type="InterPro" id="IPR036770">
    <property type="entry name" value="Ankyrin_rpt-contain_sf"/>
</dbReference>
<dbReference type="Proteomes" id="UP001187192">
    <property type="component" value="Unassembled WGS sequence"/>
</dbReference>
<dbReference type="Pfam" id="PF13961">
    <property type="entry name" value="DUF4219"/>
    <property type="match status" value="1"/>
</dbReference>
<dbReference type="EMBL" id="BTGU01002852">
    <property type="protein sequence ID" value="GMN22675.1"/>
    <property type="molecule type" value="Genomic_DNA"/>
</dbReference>
<proteinExistence type="predicted"/>
<accession>A0AA88CLU1</accession>
<protein>
    <recommendedName>
        <fullName evidence="1">DUF4219 domain-containing protein</fullName>
    </recommendedName>
</protein>
<feature type="domain" description="DUF4219" evidence="1">
    <location>
        <begin position="26"/>
        <end position="52"/>
    </location>
</feature>
<reference evidence="2" key="1">
    <citation type="submission" date="2023-07" db="EMBL/GenBank/DDBJ databases">
        <title>draft genome sequence of fig (Ficus carica).</title>
        <authorList>
            <person name="Takahashi T."/>
            <person name="Nishimura K."/>
        </authorList>
    </citation>
    <scope>NUCLEOTIDE SEQUENCE</scope>
</reference>
<evidence type="ECO:0000259" key="1">
    <source>
        <dbReference type="Pfam" id="PF13961"/>
    </source>
</evidence>
<evidence type="ECO:0000313" key="2">
    <source>
        <dbReference type="EMBL" id="GMN22675.1"/>
    </source>
</evidence>
<name>A0AA88CLU1_FICCA</name>
<gene>
    <name evidence="2" type="ORF">TIFTF001_043559</name>
</gene>
<dbReference type="SUPFAM" id="SSF48403">
    <property type="entry name" value="Ankyrin repeat"/>
    <property type="match status" value="1"/>
</dbReference>
<keyword evidence="3" id="KW-1185">Reference proteome</keyword>
<dbReference type="InterPro" id="IPR025314">
    <property type="entry name" value="DUF4219"/>
</dbReference>
<dbReference type="AlphaFoldDB" id="A0AA88CLU1"/>
<evidence type="ECO:0000313" key="3">
    <source>
        <dbReference type="Proteomes" id="UP001187192"/>
    </source>
</evidence>